<feature type="transmembrane region" description="Helical" evidence="2">
    <location>
        <begin position="109"/>
        <end position="128"/>
    </location>
</feature>
<feature type="transmembrane region" description="Helical" evidence="2">
    <location>
        <begin position="149"/>
        <end position="169"/>
    </location>
</feature>
<keyword evidence="2" id="KW-0472">Membrane</keyword>
<dbReference type="GO" id="GO:0055088">
    <property type="term" value="P:lipid homeostasis"/>
    <property type="evidence" value="ECO:0007669"/>
    <property type="project" value="InterPro"/>
</dbReference>
<keyword evidence="2" id="KW-0812">Transmembrane</keyword>
<keyword evidence="2" id="KW-1133">Transmembrane helix</keyword>
<feature type="transmembrane region" description="Helical" evidence="2">
    <location>
        <begin position="56"/>
        <end position="81"/>
    </location>
</feature>
<dbReference type="PANTHER" id="PTHR38409">
    <property type="entry name" value="MDM10-COMPLEMENTING PROTEIN 1"/>
    <property type="match status" value="1"/>
</dbReference>
<organism evidence="4 5">
    <name type="scientific">Ceraceosorus bombacis</name>
    <dbReference type="NCBI Taxonomy" id="401625"/>
    <lineage>
        <taxon>Eukaryota</taxon>
        <taxon>Fungi</taxon>
        <taxon>Dikarya</taxon>
        <taxon>Basidiomycota</taxon>
        <taxon>Ustilaginomycotina</taxon>
        <taxon>Exobasidiomycetes</taxon>
        <taxon>Ceraceosorales</taxon>
        <taxon>Ceraceosoraceae</taxon>
        <taxon>Ceraceosorus</taxon>
    </lineage>
</organism>
<dbReference type="AlphaFoldDB" id="A0A0P1BE32"/>
<evidence type="ECO:0000256" key="1">
    <source>
        <dbReference type="SAM" id="MobiDB-lite"/>
    </source>
</evidence>
<dbReference type="PANTHER" id="PTHR38409:SF1">
    <property type="entry name" value="MITOCHONDRIAL ADAPTER PROTEIN MCP1"/>
    <property type="match status" value="1"/>
</dbReference>
<sequence length="324" mass="34807">MSREAAAGSKSHASSPPTFSHPHAVAQKQPSTRLSAGPAERPRSAARRMDVWLRRISHLSASAFGVFVILHISAPVVAAIAPPNSAQEWAGKTMLLGRVYYQGAWSEPVLVWAMLGAHISSSLSRRLLRSTASTTSPVAQRIKAPSSHTTSAIILLPLLALHSLTTRLIPARKGVSEVLDHSFVARGFQTWPLLSCGSYAALLGAMLIHSIGGARRIYSACRPTLRNWRLGRASNAAASDALLHLARKDERGARALARKTDARINGKRRSDATLLGAGIASLWLALGLTRIVADGADLGPVMLAKYDACYLAVWPYRAVRRVGR</sequence>
<feature type="transmembrane region" description="Helical" evidence="2">
    <location>
        <begin position="189"/>
        <end position="208"/>
    </location>
</feature>
<feature type="domain" description="Mitochondrial adapter protein MCP1 transmembrane" evidence="3">
    <location>
        <begin position="157"/>
        <end position="285"/>
    </location>
</feature>
<feature type="transmembrane region" description="Helical" evidence="2">
    <location>
        <begin position="272"/>
        <end position="293"/>
    </location>
</feature>
<dbReference type="Pfam" id="PF07950">
    <property type="entry name" value="MCP1_TM"/>
    <property type="match status" value="1"/>
</dbReference>
<dbReference type="OrthoDB" id="10259513at2759"/>
<evidence type="ECO:0000256" key="2">
    <source>
        <dbReference type="SAM" id="Phobius"/>
    </source>
</evidence>
<name>A0A0P1BE32_9BASI</name>
<accession>A0A0P1BE32</accession>
<evidence type="ECO:0000313" key="5">
    <source>
        <dbReference type="Proteomes" id="UP000054845"/>
    </source>
</evidence>
<dbReference type="SUPFAM" id="SSF81343">
    <property type="entry name" value="Fumarate reductase respiratory complex transmembrane subunits"/>
    <property type="match status" value="1"/>
</dbReference>
<dbReference type="Proteomes" id="UP000054845">
    <property type="component" value="Unassembled WGS sequence"/>
</dbReference>
<dbReference type="EMBL" id="CCYA01000221">
    <property type="protein sequence ID" value="CEH13693.1"/>
    <property type="molecule type" value="Genomic_DNA"/>
</dbReference>
<dbReference type="InterPro" id="IPR034804">
    <property type="entry name" value="SQR/QFR_C/D"/>
</dbReference>
<keyword evidence="5" id="KW-1185">Reference proteome</keyword>
<proteinExistence type="predicted"/>
<reference evidence="4 5" key="1">
    <citation type="submission" date="2014-09" db="EMBL/GenBank/DDBJ databases">
        <authorList>
            <person name="Magalhaes I.L.F."/>
            <person name="Oliveira U."/>
            <person name="Santos F.R."/>
            <person name="Vidigal T.H.D.A."/>
            <person name="Brescovit A.D."/>
            <person name="Santos A.J."/>
        </authorList>
    </citation>
    <scope>NUCLEOTIDE SEQUENCE [LARGE SCALE GENOMIC DNA]</scope>
</reference>
<evidence type="ECO:0000313" key="4">
    <source>
        <dbReference type="EMBL" id="CEH13693.1"/>
    </source>
</evidence>
<protein>
    <recommendedName>
        <fullName evidence="3">Mitochondrial adapter protein MCP1 transmembrane domain-containing protein</fullName>
    </recommendedName>
</protein>
<dbReference type="InterPro" id="IPR039960">
    <property type="entry name" value="MCP1"/>
</dbReference>
<dbReference type="GO" id="GO:0016020">
    <property type="term" value="C:membrane"/>
    <property type="evidence" value="ECO:0007669"/>
    <property type="project" value="InterPro"/>
</dbReference>
<evidence type="ECO:0000259" key="3">
    <source>
        <dbReference type="Pfam" id="PF07950"/>
    </source>
</evidence>
<feature type="region of interest" description="Disordered" evidence="1">
    <location>
        <begin position="1"/>
        <end position="42"/>
    </location>
</feature>
<dbReference type="InterPro" id="IPR012472">
    <property type="entry name" value="MCP1_TM"/>
</dbReference>